<dbReference type="Proteomes" id="UP000577362">
    <property type="component" value="Unassembled WGS sequence"/>
</dbReference>
<dbReference type="Gene3D" id="1.10.287.470">
    <property type="entry name" value="Helix hairpin bin"/>
    <property type="match status" value="1"/>
</dbReference>
<keyword evidence="6" id="KW-1185">Reference proteome</keyword>
<evidence type="ECO:0000313" key="5">
    <source>
        <dbReference type="EMBL" id="MBB4016390.1"/>
    </source>
</evidence>
<name>A0A840BTT5_9HYPH</name>
<evidence type="ECO:0000259" key="4">
    <source>
        <dbReference type="Pfam" id="PF25954"/>
    </source>
</evidence>
<dbReference type="GO" id="GO:0015562">
    <property type="term" value="F:efflux transmembrane transporter activity"/>
    <property type="evidence" value="ECO:0007669"/>
    <property type="project" value="TreeGrafter"/>
</dbReference>
<comment type="caution">
    <text evidence="5">The sequence shown here is derived from an EMBL/GenBank/DDBJ whole genome shotgun (WGS) entry which is preliminary data.</text>
</comment>
<dbReference type="EMBL" id="JACIEN010000001">
    <property type="protein sequence ID" value="MBB4016390.1"/>
    <property type="molecule type" value="Genomic_DNA"/>
</dbReference>
<evidence type="ECO:0000256" key="2">
    <source>
        <dbReference type="SAM" id="Coils"/>
    </source>
</evidence>
<dbReference type="Gene3D" id="2.40.420.20">
    <property type="match status" value="1"/>
</dbReference>
<dbReference type="PANTHER" id="PTHR30469:SF38">
    <property type="entry name" value="HLYD FAMILY SECRETION PROTEIN"/>
    <property type="match status" value="1"/>
</dbReference>
<evidence type="ECO:0000259" key="3">
    <source>
        <dbReference type="Pfam" id="PF25876"/>
    </source>
</evidence>
<sequence>MALAACQSEEAREPAARPVSVVTVEAGKVANDIEFAGEIQAKKDVGLAFRIGGRVSERPVNIGDRVGAGQLVARLDPSIEQNALAVAKAALAAARGELVTARSAFDRQERLMAQGFTTRPRFDQALRAQETAQAQLENAEAQVALARDRLAFTELRADADGVVTARNVEPGEVVQPGQVVVQIARDDGRDAVFNVPARLLEAQAGDATIRVALADAPKVAASGHVREISPQADPQTRTFEVRVGLQDPPEAMRLGSTVIGTLELTSAAIVSIPVGALTQQGAAPAVWIVDPGQMTVSLRNVDVLRFDPGKVVLSQGLEPGEMIVSAGIQALHPGQRVAPLQVSEEAPRQGTSAVPPS</sequence>
<dbReference type="GO" id="GO:1990281">
    <property type="term" value="C:efflux pump complex"/>
    <property type="evidence" value="ECO:0007669"/>
    <property type="project" value="TreeGrafter"/>
</dbReference>
<dbReference type="InterPro" id="IPR006143">
    <property type="entry name" value="RND_pump_MFP"/>
</dbReference>
<dbReference type="Gene3D" id="2.40.50.100">
    <property type="match status" value="1"/>
</dbReference>
<dbReference type="Gene3D" id="2.40.30.170">
    <property type="match status" value="1"/>
</dbReference>
<accession>A0A840BTT5</accession>
<dbReference type="InterPro" id="IPR058792">
    <property type="entry name" value="Beta-barrel_RND_2"/>
</dbReference>
<proteinExistence type="inferred from homology"/>
<dbReference type="Pfam" id="PF25954">
    <property type="entry name" value="Beta-barrel_RND_2"/>
    <property type="match status" value="1"/>
</dbReference>
<dbReference type="InterPro" id="IPR058624">
    <property type="entry name" value="MdtA-like_HH"/>
</dbReference>
<dbReference type="PANTHER" id="PTHR30469">
    <property type="entry name" value="MULTIDRUG RESISTANCE PROTEIN MDTA"/>
    <property type="match status" value="1"/>
</dbReference>
<dbReference type="RefSeq" id="WP_246372842.1">
    <property type="nucleotide sequence ID" value="NZ_JACIEN010000001.1"/>
</dbReference>
<dbReference type="Pfam" id="PF25876">
    <property type="entry name" value="HH_MFP_RND"/>
    <property type="match status" value="1"/>
</dbReference>
<protein>
    <submittedName>
        <fullName evidence="5">RND family efflux transporter MFP subunit</fullName>
    </submittedName>
</protein>
<dbReference type="NCBIfam" id="TIGR01730">
    <property type="entry name" value="RND_mfp"/>
    <property type="match status" value="1"/>
</dbReference>
<reference evidence="5 6" key="1">
    <citation type="submission" date="2020-08" db="EMBL/GenBank/DDBJ databases">
        <title>Genomic Encyclopedia of Type Strains, Phase IV (KMG-IV): sequencing the most valuable type-strain genomes for metagenomic binning, comparative biology and taxonomic classification.</title>
        <authorList>
            <person name="Goeker M."/>
        </authorList>
    </citation>
    <scope>NUCLEOTIDE SEQUENCE [LARGE SCALE GENOMIC DNA]</scope>
    <source>
        <strain evidence="5 6">DSM 103737</strain>
    </source>
</reference>
<feature type="coiled-coil region" evidence="2">
    <location>
        <begin position="122"/>
        <end position="156"/>
    </location>
</feature>
<dbReference type="SUPFAM" id="SSF111369">
    <property type="entry name" value="HlyD-like secretion proteins"/>
    <property type="match status" value="1"/>
</dbReference>
<evidence type="ECO:0000256" key="1">
    <source>
        <dbReference type="ARBA" id="ARBA00009477"/>
    </source>
</evidence>
<gene>
    <name evidence="5" type="ORF">GGR16_001396</name>
</gene>
<feature type="domain" description="CusB-like beta-barrel" evidence="4">
    <location>
        <begin position="195"/>
        <end position="258"/>
    </location>
</feature>
<keyword evidence="2" id="KW-0175">Coiled coil</keyword>
<organism evidence="5 6">
    <name type="scientific">Chelatococcus caeni</name>
    <dbReference type="NCBI Taxonomy" id="1348468"/>
    <lineage>
        <taxon>Bacteria</taxon>
        <taxon>Pseudomonadati</taxon>
        <taxon>Pseudomonadota</taxon>
        <taxon>Alphaproteobacteria</taxon>
        <taxon>Hyphomicrobiales</taxon>
        <taxon>Chelatococcaceae</taxon>
        <taxon>Chelatococcus</taxon>
    </lineage>
</organism>
<comment type="similarity">
    <text evidence="1">Belongs to the membrane fusion protein (MFP) (TC 8.A.1) family.</text>
</comment>
<feature type="domain" description="Multidrug resistance protein MdtA-like alpha-helical hairpin" evidence="3">
    <location>
        <begin position="84"/>
        <end position="153"/>
    </location>
</feature>
<evidence type="ECO:0000313" key="6">
    <source>
        <dbReference type="Proteomes" id="UP000577362"/>
    </source>
</evidence>
<dbReference type="AlphaFoldDB" id="A0A840BTT5"/>